<organism evidence="1 2">
    <name type="scientific">Pseudonocardia eucalypti</name>
    <dbReference type="NCBI Taxonomy" id="648755"/>
    <lineage>
        <taxon>Bacteria</taxon>
        <taxon>Bacillati</taxon>
        <taxon>Actinomycetota</taxon>
        <taxon>Actinomycetes</taxon>
        <taxon>Pseudonocardiales</taxon>
        <taxon>Pseudonocardiaceae</taxon>
        <taxon>Pseudonocardia</taxon>
    </lineage>
</organism>
<dbReference type="SUPFAM" id="SSF52980">
    <property type="entry name" value="Restriction endonuclease-like"/>
    <property type="match status" value="1"/>
</dbReference>
<comment type="caution">
    <text evidence="1">The sequence shown here is derived from an EMBL/GenBank/DDBJ whole genome shotgun (WGS) entry which is preliminary data.</text>
</comment>
<dbReference type="InterPro" id="IPR011335">
    <property type="entry name" value="Restrct_endonuc-II-like"/>
</dbReference>
<dbReference type="Proteomes" id="UP001428817">
    <property type="component" value="Unassembled WGS sequence"/>
</dbReference>
<dbReference type="Gene3D" id="3.40.960.10">
    <property type="entry name" value="VSR Endonuclease"/>
    <property type="match status" value="1"/>
</dbReference>
<protein>
    <recommendedName>
        <fullName evidence="3">DUF559 domain-containing protein</fullName>
    </recommendedName>
</protein>
<reference evidence="2" key="1">
    <citation type="journal article" date="2019" name="Int. J. Syst. Evol. Microbiol.">
        <title>The Global Catalogue of Microorganisms (GCM) 10K type strain sequencing project: providing services to taxonomists for standard genome sequencing and annotation.</title>
        <authorList>
            <consortium name="The Broad Institute Genomics Platform"/>
            <consortium name="The Broad Institute Genome Sequencing Center for Infectious Disease"/>
            <person name="Wu L."/>
            <person name="Ma J."/>
        </authorList>
    </citation>
    <scope>NUCLEOTIDE SEQUENCE [LARGE SCALE GENOMIC DNA]</scope>
    <source>
        <strain evidence="2">JCM 18303</strain>
    </source>
</reference>
<evidence type="ECO:0000313" key="2">
    <source>
        <dbReference type="Proteomes" id="UP001428817"/>
    </source>
</evidence>
<keyword evidence="2" id="KW-1185">Reference proteome</keyword>
<gene>
    <name evidence="1" type="ORF">GCM10023321_15650</name>
</gene>
<accession>A0ABP9PQB8</accession>
<evidence type="ECO:0008006" key="3">
    <source>
        <dbReference type="Google" id="ProtNLM"/>
    </source>
</evidence>
<proteinExistence type="predicted"/>
<name>A0ABP9PQB8_9PSEU</name>
<dbReference type="EMBL" id="BAABJP010000007">
    <property type="protein sequence ID" value="GAA5150389.1"/>
    <property type="molecule type" value="Genomic_DNA"/>
</dbReference>
<sequence>MLVDARRALDVPTRAAAALLAHGRRAVITGPTAAWLHGCTAIDSRATHVMVLYGHPSRSRGGLVVHNAPFPSPDDIVELAGLRVFCLERVISDLLCTARPRDAIAVVDQALRLCDGPGQERLRARLAERLTERPDRRGTRRAAQLLDLATGRAESPPESWLLLEVVRLGFPPPAANLPVRSPAGEEVYRLDLAWEGPRIALEYNGHAVHAGREAEDERRAEDLRRRGWLVIFVTSEDLADSRRLERELRAAFARRGCGSWSTGEGTRDMA</sequence>
<evidence type="ECO:0000313" key="1">
    <source>
        <dbReference type="EMBL" id="GAA5150389.1"/>
    </source>
</evidence>